<dbReference type="AlphaFoldDB" id="A0AA35U0J0"/>
<dbReference type="CDD" id="cd02440">
    <property type="entry name" value="AdoMet_MTases"/>
    <property type="match status" value="1"/>
</dbReference>
<reference evidence="5" key="1">
    <citation type="submission" date="2023-03" db="EMBL/GenBank/DDBJ databases">
        <authorList>
            <person name="Steffen K."/>
            <person name="Cardenas P."/>
        </authorList>
    </citation>
    <scope>NUCLEOTIDE SEQUENCE</scope>
</reference>
<feature type="non-terminal residue" evidence="5">
    <location>
        <position position="208"/>
    </location>
</feature>
<evidence type="ECO:0000313" key="5">
    <source>
        <dbReference type="EMBL" id="CAI8057900.1"/>
    </source>
</evidence>
<keyword evidence="6" id="KW-1185">Reference proteome</keyword>
<feature type="domain" description="Methyltransferase type 11" evidence="4">
    <location>
        <begin position="52"/>
        <end position="140"/>
    </location>
</feature>
<organism evidence="5 6">
    <name type="scientific">Geodia barretti</name>
    <name type="common">Barrett's horny sponge</name>
    <dbReference type="NCBI Taxonomy" id="519541"/>
    <lineage>
        <taxon>Eukaryota</taxon>
        <taxon>Metazoa</taxon>
        <taxon>Porifera</taxon>
        <taxon>Demospongiae</taxon>
        <taxon>Heteroscleromorpha</taxon>
        <taxon>Tetractinellida</taxon>
        <taxon>Astrophorina</taxon>
        <taxon>Geodiidae</taxon>
        <taxon>Geodia</taxon>
    </lineage>
</organism>
<evidence type="ECO:0000259" key="4">
    <source>
        <dbReference type="Pfam" id="PF08241"/>
    </source>
</evidence>
<name>A0AA35U0J0_GEOBA</name>
<dbReference type="EMBL" id="CASHTH010004480">
    <property type="protein sequence ID" value="CAI8057900.1"/>
    <property type="molecule type" value="Genomic_DNA"/>
</dbReference>
<evidence type="ECO:0000313" key="6">
    <source>
        <dbReference type="Proteomes" id="UP001174909"/>
    </source>
</evidence>
<dbReference type="Pfam" id="PF08241">
    <property type="entry name" value="Methyltransf_11"/>
    <property type="match status" value="1"/>
</dbReference>
<dbReference type="SUPFAM" id="SSF53335">
    <property type="entry name" value="S-adenosyl-L-methionine-dependent methyltransferases"/>
    <property type="match status" value="1"/>
</dbReference>
<sequence length="208" mass="23037">MSLEGTKDGLERRHVHAVYSQIASHFSDTRYKPWPKVADFLRKLPPGSIVADVGCGNGKYLSVACSGYTIGCDMCPELACIAGGRGHEVAVADCLNLPFRTNSFDAVISIAVVHHLSSGSRRLQALRELIRVTRKGGTILVYVWAMEQERKKFTEQDVLVPWHLQPRYVSGSAGAEAAKKKKMNRKQRTRRRKEQQDKEGGRGGEGGE</sequence>
<evidence type="ECO:0000256" key="2">
    <source>
        <dbReference type="ARBA" id="ARBA00022679"/>
    </source>
</evidence>
<proteinExistence type="predicted"/>
<dbReference type="GO" id="GO:0030488">
    <property type="term" value="P:tRNA methylation"/>
    <property type="evidence" value="ECO:0007669"/>
    <property type="project" value="TreeGrafter"/>
</dbReference>
<feature type="compositionally biased region" description="Basic residues" evidence="3">
    <location>
        <begin position="179"/>
        <end position="193"/>
    </location>
</feature>
<keyword evidence="1 5" id="KW-0489">Methyltransferase</keyword>
<dbReference type="Gene3D" id="3.40.50.150">
    <property type="entry name" value="Vaccinia Virus protein VP39"/>
    <property type="match status" value="1"/>
</dbReference>
<dbReference type="InterPro" id="IPR013216">
    <property type="entry name" value="Methyltransf_11"/>
</dbReference>
<dbReference type="GO" id="GO:0002098">
    <property type="term" value="P:tRNA wobble uridine modification"/>
    <property type="evidence" value="ECO:0007669"/>
    <property type="project" value="TreeGrafter"/>
</dbReference>
<dbReference type="GO" id="GO:0005634">
    <property type="term" value="C:nucleus"/>
    <property type="evidence" value="ECO:0007669"/>
    <property type="project" value="TreeGrafter"/>
</dbReference>
<dbReference type="FunFam" id="3.40.50.150:FF:000195">
    <property type="entry name" value="Methyltransferase domain containing protein"/>
    <property type="match status" value="1"/>
</dbReference>
<gene>
    <name evidence="5" type="ORF">GBAR_LOCUS31512</name>
</gene>
<evidence type="ECO:0000256" key="1">
    <source>
        <dbReference type="ARBA" id="ARBA00022603"/>
    </source>
</evidence>
<dbReference type="GO" id="GO:0106335">
    <property type="term" value="F:tRNA (5-carboxymethyluridine(34)-5-O)-methyltransferase activity"/>
    <property type="evidence" value="ECO:0007669"/>
    <property type="project" value="TreeGrafter"/>
</dbReference>
<dbReference type="Proteomes" id="UP001174909">
    <property type="component" value="Unassembled WGS sequence"/>
</dbReference>
<feature type="region of interest" description="Disordered" evidence="3">
    <location>
        <begin position="171"/>
        <end position="208"/>
    </location>
</feature>
<dbReference type="PANTHER" id="PTHR13069:SF21">
    <property type="entry name" value="ALKYLATED DNA REPAIR PROTEIN ALKB HOMOLOG 8"/>
    <property type="match status" value="1"/>
</dbReference>
<comment type="caution">
    <text evidence="5">The sequence shown here is derived from an EMBL/GenBank/DDBJ whole genome shotgun (WGS) entry which is preliminary data.</text>
</comment>
<accession>A0AA35U0J0</accession>
<protein>
    <submittedName>
        <fullName evidence="5">Probable tRNA methyltransferase 9B</fullName>
    </submittedName>
</protein>
<evidence type="ECO:0000256" key="3">
    <source>
        <dbReference type="SAM" id="MobiDB-lite"/>
    </source>
</evidence>
<keyword evidence="2" id="KW-0808">Transferase</keyword>
<dbReference type="InterPro" id="IPR051422">
    <property type="entry name" value="AlkB_tRNA_MeTrf/Diox"/>
</dbReference>
<dbReference type="GO" id="GO:0005737">
    <property type="term" value="C:cytoplasm"/>
    <property type="evidence" value="ECO:0007669"/>
    <property type="project" value="TreeGrafter"/>
</dbReference>
<dbReference type="PANTHER" id="PTHR13069">
    <property type="entry name" value="ALKYLATED DNA REPAIR PROTEIN ALKB HOMOLOG 8"/>
    <property type="match status" value="1"/>
</dbReference>
<dbReference type="GO" id="GO:0008757">
    <property type="term" value="F:S-adenosylmethionine-dependent methyltransferase activity"/>
    <property type="evidence" value="ECO:0007669"/>
    <property type="project" value="InterPro"/>
</dbReference>
<dbReference type="InterPro" id="IPR029063">
    <property type="entry name" value="SAM-dependent_MTases_sf"/>
</dbReference>
<dbReference type="GO" id="GO:0000049">
    <property type="term" value="F:tRNA binding"/>
    <property type="evidence" value="ECO:0007669"/>
    <property type="project" value="TreeGrafter"/>
</dbReference>